<evidence type="ECO:0000256" key="8">
    <source>
        <dbReference type="SAM" id="Phobius"/>
    </source>
</evidence>
<dbReference type="EMBL" id="KZ559556">
    <property type="protein sequence ID" value="PLN79720.1"/>
    <property type="molecule type" value="Genomic_DNA"/>
</dbReference>
<dbReference type="InterPro" id="IPR050930">
    <property type="entry name" value="MFS_Vesicular_Transporter"/>
</dbReference>
<dbReference type="InterPro" id="IPR020846">
    <property type="entry name" value="MFS_dom"/>
</dbReference>
<evidence type="ECO:0000256" key="1">
    <source>
        <dbReference type="ARBA" id="ARBA00004141"/>
    </source>
</evidence>
<gene>
    <name evidence="10" type="ORF">BDW42DRAFT_201573</name>
</gene>
<dbReference type="OrthoDB" id="5086884at2759"/>
<dbReference type="InterPro" id="IPR001958">
    <property type="entry name" value="Tet-R_TetA/multi-R_MdtG-like"/>
</dbReference>
<feature type="transmembrane region" description="Helical" evidence="8">
    <location>
        <begin position="156"/>
        <end position="178"/>
    </location>
</feature>
<evidence type="ECO:0000256" key="5">
    <source>
        <dbReference type="ARBA" id="ARBA00022989"/>
    </source>
</evidence>
<keyword evidence="6 8" id="KW-0472">Membrane</keyword>
<dbReference type="Proteomes" id="UP000235023">
    <property type="component" value="Unassembled WGS sequence"/>
</dbReference>
<evidence type="ECO:0000256" key="2">
    <source>
        <dbReference type="ARBA" id="ARBA00006829"/>
    </source>
</evidence>
<comment type="similarity">
    <text evidence="2">Belongs to the major facilitator superfamily. Vesicular transporter family.</text>
</comment>
<keyword evidence="5 8" id="KW-1133">Transmembrane helix</keyword>
<reference evidence="11" key="1">
    <citation type="submission" date="2017-12" db="EMBL/GenBank/DDBJ databases">
        <authorList>
            <consortium name="DOE Joint Genome Institute"/>
            <person name="Mondo S.J."/>
            <person name="Kjaerbolling I."/>
            <person name="Vesth T.C."/>
            <person name="Frisvad J.C."/>
            <person name="Nybo J.L."/>
            <person name="Theobald S."/>
            <person name="Kuo A."/>
            <person name="Bowyer P."/>
            <person name="Matsuda Y."/>
            <person name="Lyhne E.K."/>
            <person name="Kogle M.E."/>
            <person name="Clum A."/>
            <person name="Lipzen A."/>
            <person name="Salamov A."/>
            <person name="Ngan C.Y."/>
            <person name="Daum C."/>
            <person name="Chiniquy J."/>
            <person name="Barry K."/>
            <person name="LaButti K."/>
            <person name="Haridas S."/>
            <person name="Simmons B.A."/>
            <person name="Magnuson J.K."/>
            <person name="Mortensen U.H."/>
            <person name="Larsen T.O."/>
            <person name="Grigoriev I.V."/>
            <person name="Baker S.E."/>
            <person name="Andersen M.R."/>
            <person name="Nordberg H.P."/>
            <person name="Cantor M.N."/>
            <person name="Hua S.X."/>
        </authorList>
    </citation>
    <scope>NUCLEOTIDE SEQUENCE [LARGE SCALE GENOMIC DNA]</scope>
    <source>
        <strain evidence="11">IBT 19404</strain>
    </source>
</reference>
<organism evidence="10 11">
    <name type="scientific">Aspergillus taichungensis</name>
    <dbReference type="NCBI Taxonomy" id="482145"/>
    <lineage>
        <taxon>Eukaryota</taxon>
        <taxon>Fungi</taxon>
        <taxon>Dikarya</taxon>
        <taxon>Ascomycota</taxon>
        <taxon>Pezizomycotina</taxon>
        <taxon>Eurotiomycetes</taxon>
        <taxon>Eurotiomycetidae</taxon>
        <taxon>Eurotiales</taxon>
        <taxon>Aspergillaceae</taxon>
        <taxon>Aspergillus</taxon>
        <taxon>Aspergillus subgen. Circumdati</taxon>
    </lineage>
</organism>
<evidence type="ECO:0000313" key="11">
    <source>
        <dbReference type="Proteomes" id="UP000235023"/>
    </source>
</evidence>
<feature type="transmembrane region" description="Helical" evidence="8">
    <location>
        <begin position="98"/>
        <end position="116"/>
    </location>
</feature>
<feature type="transmembrane region" description="Helical" evidence="8">
    <location>
        <begin position="122"/>
        <end position="144"/>
    </location>
</feature>
<feature type="compositionally biased region" description="Basic and acidic residues" evidence="7">
    <location>
        <begin position="467"/>
        <end position="482"/>
    </location>
</feature>
<dbReference type="PRINTS" id="PR01035">
    <property type="entry name" value="TCRTETA"/>
</dbReference>
<dbReference type="PANTHER" id="PTHR23506:SF29">
    <property type="entry name" value="TRANSPORTER, PUTATIVE (AFU_ORTHOLOGUE AFUA_2G10530)-RELATED"/>
    <property type="match status" value="1"/>
</dbReference>
<evidence type="ECO:0000256" key="4">
    <source>
        <dbReference type="ARBA" id="ARBA00022692"/>
    </source>
</evidence>
<dbReference type="SUPFAM" id="SSF103473">
    <property type="entry name" value="MFS general substrate transporter"/>
    <property type="match status" value="1"/>
</dbReference>
<feature type="transmembrane region" description="Helical" evidence="8">
    <location>
        <begin position="292"/>
        <end position="312"/>
    </location>
</feature>
<feature type="transmembrane region" description="Helical" evidence="8">
    <location>
        <begin position="64"/>
        <end position="86"/>
    </location>
</feature>
<keyword evidence="3" id="KW-0813">Transport</keyword>
<dbReference type="InterPro" id="IPR011701">
    <property type="entry name" value="MFS"/>
</dbReference>
<protein>
    <submittedName>
        <fullName evidence="10">MFS transporter</fullName>
    </submittedName>
</protein>
<feature type="transmembrane region" description="Helical" evidence="8">
    <location>
        <begin position="398"/>
        <end position="417"/>
    </location>
</feature>
<feature type="transmembrane region" description="Helical" evidence="8">
    <location>
        <begin position="184"/>
        <end position="204"/>
    </location>
</feature>
<evidence type="ECO:0000256" key="7">
    <source>
        <dbReference type="SAM" id="MobiDB-lite"/>
    </source>
</evidence>
<evidence type="ECO:0000259" key="9">
    <source>
        <dbReference type="PROSITE" id="PS50850"/>
    </source>
</evidence>
<dbReference type="Pfam" id="PF07690">
    <property type="entry name" value="MFS_1"/>
    <property type="match status" value="1"/>
</dbReference>
<dbReference type="AlphaFoldDB" id="A0A2J5HR11"/>
<keyword evidence="11" id="KW-1185">Reference proteome</keyword>
<comment type="subcellular location">
    <subcellularLocation>
        <location evidence="1">Membrane</location>
        <topology evidence="1">Multi-pass membrane protein</topology>
    </subcellularLocation>
</comment>
<proteinExistence type="inferred from homology"/>
<dbReference type="PROSITE" id="PS50850">
    <property type="entry name" value="MFS"/>
    <property type="match status" value="1"/>
</dbReference>
<feature type="transmembrane region" description="Helical" evidence="8">
    <location>
        <begin position="429"/>
        <end position="452"/>
    </location>
</feature>
<dbReference type="Gene3D" id="1.20.1250.20">
    <property type="entry name" value="MFS general substrate transporter like domains"/>
    <property type="match status" value="1"/>
</dbReference>
<evidence type="ECO:0000256" key="3">
    <source>
        <dbReference type="ARBA" id="ARBA00022448"/>
    </source>
</evidence>
<dbReference type="GO" id="GO:0016020">
    <property type="term" value="C:membrane"/>
    <property type="evidence" value="ECO:0007669"/>
    <property type="project" value="UniProtKB-SubCell"/>
</dbReference>
<feature type="transmembrane region" description="Helical" evidence="8">
    <location>
        <begin position="355"/>
        <end position="377"/>
    </location>
</feature>
<feature type="transmembrane region" description="Helical" evidence="8">
    <location>
        <begin position="324"/>
        <end position="343"/>
    </location>
</feature>
<dbReference type="InterPro" id="IPR036259">
    <property type="entry name" value="MFS_trans_sf"/>
</dbReference>
<sequence>MWSSTSAGRKRPPWLLRFRSSTAFIIATVWISSFAEYFLYAMIVPVMPTALVDRANIPYEDREYWVSVLLVCEAAMAFVCCPIFGYIIDAAPTRQLPYLLGLILLGASMGILAAAHTVKLFLIARILQGGATAMVAVAGLALLADSVAFNNLGQAIGYLGSAVALGFLLGPLLGGLVYDVAGYHAVFAMAFVIVGVDLVMRLSVIEKKVAERYSIIEDGETPASPSHQDQASYQTFAEPAPASPHNGNRRRPALWLIMQQPRVLISCWALLVQGLFYSAFDSVIPIFVETRFGWGPFGAGMAFLPSAITALFEPYFGSLSDRHGTRLITTTSFMLLTPPLIALRLVSSNTTAHKTLLLSLLTAAGLCMNASLPALYVETQQVLDEMEAARPGIFGAKGAVAQAFGLQTMAQFMGLFLGPMWGGFVDHRFGWPVMSLTLGVLAAATAVPMFWLSGAPGGDGGEDSGEDGNREGEGEREGLLRG</sequence>
<dbReference type="PANTHER" id="PTHR23506">
    <property type="entry name" value="GH10249P"/>
    <property type="match status" value="1"/>
</dbReference>
<feature type="domain" description="Major facilitator superfamily (MFS) profile" evidence="9">
    <location>
        <begin position="25"/>
        <end position="457"/>
    </location>
</feature>
<accession>A0A2J5HR11</accession>
<evidence type="ECO:0000256" key="6">
    <source>
        <dbReference type="ARBA" id="ARBA00023136"/>
    </source>
</evidence>
<evidence type="ECO:0000313" key="10">
    <source>
        <dbReference type="EMBL" id="PLN79720.1"/>
    </source>
</evidence>
<keyword evidence="4 8" id="KW-0812">Transmembrane</keyword>
<name>A0A2J5HR11_9EURO</name>
<feature type="region of interest" description="Disordered" evidence="7">
    <location>
        <begin position="456"/>
        <end position="482"/>
    </location>
</feature>
<feature type="transmembrane region" description="Helical" evidence="8">
    <location>
        <begin position="21"/>
        <end position="44"/>
    </location>
</feature>
<dbReference type="GO" id="GO:0022857">
    <property type="term" value="F:transmembrane transporter activity"/>
    <property type="evidence" value="ECO:0007669"/>
    <property type="project" value="InterPro"/>
</dbReference>